<protein>
    <submittedName>
        <fullName evidence="2">Uncharacterized protein</fullName>
    </submittedName>
</protein>
<dbReference type="EMBL" id="JAGRRH010000007">
    <property type="protein sequence ID" value="KAG7365838.1"/>
    <property type="molecule type" value="Genomic_DNA"/>
</dbReference>
<organism evidence="2 3">
    <name type="scientific">Nitzschia inconspicua</name>
    <dbReference type="NCBI Taxonomy" id="303405"/>
    <lineage>
        <taxon>Eukaryota</taxon>
        <taxon>Sar</taxon>
        <taxon>Stramenopiles</taxon>
        <taxon>Ochrophyta</taxon>
        <taxon>Bacillariophyta</taxon>
        <taxon>Bacillariophyceae</taxon>
        <taxon>Bacillariophycidae</taxon>
        <taxon>Bacillariales</taxon>
        <taxon>Bacillariaceae</taxon>
        <taxon>Nitzschia</taxon>
    </lineage>
</organism>
<feature type="region of interest" description="Disordered" evidence="1">
    <location>
        <begin position="294"/>
        <end position="364"/>
    </location>
</feature>
<evidence type="ECO:0000256" key="1">
    <source>
        <dbReference type="SAM" id="MobiDB-lite"/>
    </source>
</evidence>
<feature type="region of interest" description="Disordered" evidence="1">
    <location>
        <begin position="97"/>
        <end position="207"/>
    </location>
</feature>
<name>A0A9K3LQ01_9STRA</name>
<comment type="caution">
    <text evidence="2">The sequence shown here is derived from an EMBL/GenBank/DDBJ whole genome shotgun (WGS) entry which is preliminary data.</text>
</comment>
<sequence>MDDGDSITYIADDDAEESSAIACQGYPNLISAGESLMESVMDTFEDVVEDQKWFRFLKTKYDSFNHLDEDGTVTLMTMLSDEDMTVNTWETLQKCKNAKAGGRTKEQKEEGYNGNDDGNDNETVLTDEADSIVDVPRNLKQKGFRGPSEMGSFTLQKESHRDLEEGSERNEKEEQDDGDEYDEDSEEESYTDRGEGGEVETLEEGEDCEVETILATAGDDEQCRSHSQVELDRQGSILHDTEDTMTVSTLHSISSILGKRVVDACAYSIQSFPSMEEPSGVNHSRVVESIHGDIQTTPSSSGLEVKATPYSTPPAFGLHSRQASKESHASRDSGSNNTVHTAQTSHGSRSIDQEDDQEAHASVEVVGVEKRRPLGFFRFWRMGLSKLQKGDMSRKSQKGRKNSTDRPKKQASKTMAQPFVTPHKTCEKSDSLQRPIKERKLPKTTVIVTRNSDY</sequence>
<feature type="region of interest" description="Disordered" evidence="1">
    <location>
        <begin position="388"/>
        <end position="454"/>
    </location>
</feature>
<reference evidence="2" key="2">
    <citation type="submission" date="2021-04" db="EMBL/GenBank/DDBJ databases">
        <authorList>
            <person name="Podell S."/>
        </authorList>
    </citation>
    <scope>NUCLEOTIDE SEQUENCE</scope>
    <source>
        <strain evidence="2">Hildebrandi</strain>
    </source>
</reference>
<evidence type="ECO:0000313" key="2">
    <source>
        <dbReference type="EMBL" id="KAG7365838.1"/>
    </source>
</evidence>
<keyword evidence="3" id="KW-1185">Reference proteome</keyword>
<feature type="compositionally biased region" description="Polar residues" evidence="1">
    <location>
        <begin position="332"/>
        <end position="350"/>
    </location>
</feature>
<proteinExistence type="predicted"/>
<reference evidence="2" key="1">
    <citation type="journal article" date="2021" name="Sci. Rep.">
        <title>Diploid genomic architecture of Nitzschia inconspicua, an elite biomass production diatom.</title>
        <authorList>
            <person name="Oliver A."/>
            <person name="Podell S."/>
            <person name="Pinowska A."/>
            <person name="Traller J.C."/>
            <person name="Smith S.R."/>
            <person name="McClure R."/>
            <person name="Beliaev A."/>
            <person name="Bohutskyi P."/>
            <person name="Hill E.A."/>
            <person name="Rabines A."/>
            <person name="Zheng H."/>
            <person name="Allen L.Z."/>
            <person name="Kuo A."/>
            <person name="Grigoriev I.V."/>
            <person name="Allen A.E."/>
            <person name="Hazlebeck D."/>
            <person name="Allen E.E."/>
        </authorList>
    </citation>
    <scope>NUCLEOTIDE SEQUENCE</scope>
    <source>
        <strain evidence="2">Hildebrandi</strain>
    </source>
</reference>
<feature type="compositionally biased region" description="Basic and acidic residues" evidence="1">
    <location>
        <begin position="424"/>
        <end position="441"/>
    </location>
</feature>
<feature type="compositionally biased region" description="Basic and acidic residues" evidence="1">
    <location>
        <begin position="157"/>
        <end position="172"/>
    </location>
</feature>
<accession>A0A9K3LQ01</accession>
<gene>
    <name evidence="2" type="ORF">IV203_028508</name>
</gene>
<evidence type="ECO:0000313" key="3">
    <source>
        <dbReference type="Proteomes" id="UP000693970"/>
    </source>
</evidence>
<dbReference type="Proteomes" id="UP000693970">
    <property type="component" value="Unassembled WGS sequence"/>
</dbReference>
<feature type="compositionally biased region" description="Acidic residues" evidence="1">
    <location>
        <begin position="173"/>
        <end position="189"/>
    </location>
</feature>
<feature type="compositionally biased region" description="Acidic residues" evidence="1">
    <location>
        <begin position="117"/>
        <end position="131"/>
    </location>
</feature>
<dbReference type="AlphaFoldDB" id="A0A9K3LQ01"/>
<feature type="compositionally biased region" description="Acidic residues" evidence="1">
    <location>
        <begin position="197"/>
        <end position="207"/>
    </location>
</feature>